<dbReference type="SMART" id="SM00382">
    <property type="entry name" value="AAA"/>
    <property type="match status" value="1"/>
</dbReference>
<dbReference type="PANTHER" id="PTHR11384">
    <property type="entry name" value="ATP-BINDING CASSETTE, SUB-FAMILY D MEMBER"/>
    <property type="match status" value="1"/>
</dbReference>
<evidence type="ECO:0000256" key="7">
    <source>
        <dbReference type="ARBA" id="ARBA00023136"/>
    </source>
</evidence>
<dbReference type="InterPro" id="IPR036640">
    <property type="entry name" value="ABC1_TM_sf"/>
</dbReference>
<dbReference type="PROSITE" id="PS50893">
    <property type="entry name" value="ABC_TRANSPORTER_2"/>
    <property type="match status" value="1"/>
</dbReference>
<evidence type="ECO:0000256" key="8">
    <source>
        <dbReference type="SAM" id="Phobius"/>
    </source>
</evidence>
<dbReference type="InterPro" id="IPR027417">
    <property type="entry name" value="P-loop_NTPase"/>
</dbReference>
<evidence type="ECO:0000256" key="3">
    <source>
        <dbReference type="ARBA" id="ARBA00022692"/>
    </source>
</evidence>
<comment type="caution">
    <text evidence="11">The sequence shown here is derived from an EMBL/GenBank/DDBJ whole genome shotgun (WGS) entry which is preliminary data.</text>
</comment>
<feature type="domain" description="ABC transmembrane type-1" evidence="10">
    <location>
        <begin position="108"/>
        <end position="395"/>
    </location>
</feature>
<evidence type="ECO:0000256" key="5">
    <source>
        <dbReference type="ARBA" id="ARBA00022840"/>
    </source>
</evidence>
<keyword evidence="2" id="KW-0813">Transport</keyword>
<keyword evidence="7 8" id="KW-0472">Membrane</keyword>
<dbReference type="Pfam" id="PF00005">
    <property type="entry name" value="ABC_tran"/>
    <property type="match status" value="1"/>
</dbReference>
<evidence type="ECO:0000256" key="1">
    <source>
        <dbReference type="ARBA" id="ARBA00004651"/>
    </source>
</evidence>
<dbReference type="SUPFAM" id="SSF90123">
    <property type="entry name" value="ABC transporter transmembrane region"/>
    <property type="match status" value="1"/>
</dbReference>
<feature type="transmembrane region" description="Helical" evidence="8">
    <location>
        <begin position="216"/>
        <end position="239"/>
    </location>
</feature>
<dbReference type="EMBL" id="JAHBOM010000021">
    <property type="protein sequence ID" value="MBU8825966.1"/>
    <property type="molecule type" value="Genomic_DNA"/>
</dbReference>
<dbReference type="RefSeq" id="WP_073680224.1">
    <property type="nucleotide sequence ID" value="NZ_JAHBOL010000023.1"/>
</dbReference>
<evidence type="ECO:0000313" key="12">
    <source>
        <dbReference type="Proteomes" id="UP000696413"/>
    </source>
</evidence>
<evidence type="ECO:0000256" key="6">
    <source>
        <dbReference type="ARBA" id="ARBA00022989"/>
    </source>
</evidence>
<dbReference type="InterPro" id="IPR017871">
    <property type="entry name" value="ABC_transporter-like_CS"/>
</dbReference>
<protein>
    <submittedName>
        <fullName evidence="11">ABC transporter ATP-binding protein/permease</fullName>
    </submittedName>
</protein>
<dbReference type="Gene3D" id="1.20.1560.10">
    <property type="entry name" value="ABC transporter type 1, transmembrane domain"/>
    <property type="match status" value="1"/>
</dbReference>
<feature type="transmembrane region" description="Helical" evidence="8">
    <location>
        <begin position="251"/>
        <end position="270"/>
    </location>
</feature>
<evidence type="ECO:0000256" key="4">
    <source>
        <dbReference type="ARBA" id="ARBA00022741"/>
    </source>
</evidence>
<keyword evidence="4" id="KW-0547">Nucleotide-binding</keyword>
<dbReference type="Pfam" id="PF06472">
    <property type="entry name" value="ABC_membrane_2"/>
    <property type="match status" value="1"/>
</dbReference>
<dbReference type="InterPro" id="IPR050835">
    <property type="entry name" value="ABC_transporter_sub-D"/>
</dbReference>
<proteinExistence type="predicted"/>
<dbReference type="Gene3D" id="3.40.50.300">
    <property type="entry name" value="P-loop containing nucleotide triphosphate hydrolases"/>
    <property type="match status" value="1"/>
</dbReference>
<dbReference type="InterPro" id="IPR003593">
    <property type="entry name" value="AAA+_ATPase"/>
</dbReference>
<dbReference type="CDD" id="cd03223">
    <property type="entry name" value="ABCD_peroxisomal_ALDP"/>
    <property type="match status" value="1"/>
</dbReference>
<dbReference type="PROSITE" id="PS00211">
    <property type="entry name" value="ABC_TRANSPORTER_1"/>
    <property type="match status" value="1"/>
</dbReference>
<comment type="subcellular location">
    <subcellularLocation>
        <location evidence="1">Cell membrane</location>
        <topology evidence="1">Multi-pass membrane protein</topology>
    </subcellularLocation>
</comment>
<dbReference type="GO" id="GO:0005524">
    <property type="term" value="F:ATP binding"/>
    <property type="evidence" value="ECO:0007669"/>
    <property type="project" value="UniProtKB-KW"/>
</dbReference>
<feature type="transmembrane region" description="Helical" evidence="8">
    <location>
        <begin position="123"/>
        <end position="143"/>
    </location>
</feature>
<reference evidence="11 12" key="1">
    <citation type="submission" date="2021-05" db="EMBL/GenBank/DDBJ databases">
        <title>Draft Genome Sequences of Clinical Respiratory Isolates of Mycobacterium goodii Recovered in Ireland.</title>
        <authorList>
            <person name="Flanagan P.R."/>
            <person name="Mok S."/>
            <person name="Roycroft E."/>
            <person name="Rogers T.R."/>
            <person name="Fitzgibbon M."/>
        </authorList>
    </citation>
    <scope>NUCLEOTIDE SEQUENCE [LARGE SCALE GENOMIC DNA]</scope>
    <source>
        <strain evidence="11 12">14IE55</strain>
    </source>
</reference>
<evidence type="ECO:0000256" key="2">
    <source>
        <dbReference type="ARBA" id="ARBA00022448"/>
    </source>
</evidence>
<dbReference type="InterPro" id="IPR011527">
    <property type="entry name" value="ABC1_TM_dom"/>
</dbReference>
<organism evidence="11 12">
    <name type="scientific">Mycolicibacterium goodii</name>
    <name type="common">Mycobacterium goodii</name>
    <dbReference type="NCBI Taxonomy" id="134601"/>
    <lineage>
        <taxon>Bacteria</taxon>
        <taxon>Bacillati</taxon>
        <taxon>Actinomycetota</taxon>
        <taxon>Actinomycetes</taxon>
        <taxon>Mycobacteriales</taxon>
        <taxon>Mycobacteriaceae</taxon>
        <taxon>Mycolicibacterium</taxon>
    </lineage>
</organism>
<keyword evidence="6 8" id="KW-1133">Transmembrane helix</keyword>
<evidence type="ECO:0000259" key="10">
    <source>
        <dbReference type="PROSITE" id="PS50929"/>
    </source>
</evidence>
<dbReference type="Proteomes" id="UP000696413">
    <property type="component" value="Unassembled WGS sequence"/>
</dbReference>
<keyword evidence="12" id="KW-1185">Reference proteome</keyword>
<dbReference type="PROSITE" id="PS50929">
    <property type="entry name" value="ABC_TM1F"/>
    <property type="match status" value="1"/>
</dbReference>
<evidence type="ECO:0000259" key="9">
    <source>
        <dbReference type="PROSITE" id="PS50893"/>
    </source>
</evidence>
<keyword evidence="3 8" id="KW-0812">Transmembrane</keyword>
<dbReference type="PANTHER" id="PTHR11384:SF59">
    <property type="entry name" value="LYSOSOMAL COBALAMIN TRANSPORTER ABCD4"/>
    <property type="match status" value="1"/>
</dbReference>
<feature type="transmembrane region" description="Helical" evidence="8">
    <location>
        <begin position="20"/>
        <end position="40"/>
    </location>
</feature>
<name>A0ABS6HTJ9_MYCGD</name>
<feature type="domain" description="ABC transporter" evidence="9">
    <location>
        <begin position="429"/>
        <end position="653"/>
    </location>
</feature>
<dbReference type="SUPFAM" id="SSF52540">
    <property type="entry name" value="P-loop containing nucleoside triphosphate hydrolases"/>
    <property type="match status" value="1"/>
</dbReference>
<accession>A0ABS6HTJ9</accession>
<sequence length="653" mass="71782">MEVFTQSLDWGNEILASLIWVAKGWAISAAVLLVVLALIARHTGWGRQFWHVSGSYFVGRQSVPVWALLGVLLLSVLVSVRMDVLFSYYANDQATALQVAFEGAGAGDDAVRDSGIAGFWKSILIFGLLVAADITRTLLDLYLMQYFIIRWRVWLTDRLTGDWLDDRAYYRGRFLEAFDGEPVDNPDQRIQQDIDIFTTGTGPETNTPTVATSQTLLFGSVYAVISVVAFTPILWNLAGPLTILGVTVPKALFWIALIWVGATTVVAFWIGRPIIRLTFRNELTNAAFRYALVRVRDAAEAVSFYRGERTERATLATRFARIIANYRRLVLRGVAFLGWNRSISQIIEPLPLIVQAPRLFAGELQLGDVTQSSSAFSRVQSSLSFFRAVYDAFAGYRAAIIRLDGLVTANEQARALPRLQARRSTDGGVELEAVEVRSPSGDVLLDNLDLRLAPGDWLVVTGPSGTGKTTILRSLAQLWPYSTGTVRFPGGSDGPATGTGADTATEQHSVMFLSQLPYAPLGDLRGVVCYPSPPDAFDDKTIRAALDAVTLGHLGSQLDTVADWAKVLSPGEQQRVAFARILLARPRAVFLDEATSALDAGQEFALYSILRQRLPMSIVVSVSHRDSVNRHHDRQLALLGAGRWEFTAVSERS</sequence>
<keyword evidence="5 11" id="KW-0067">ATP-binding</keyword>
<dbReference type="InterPro" id="IPR003439">
    <property type="entry name" value="ABC_transporter-like_ATP-bd"/>
</dbReference>
<gene>
    <name evidence="11" type="ORF">KL859_24220</name>
</gene>
<evidence type="ECO:0000313" key="11">
    <source>
        <dbReference type="EMBL" id="MBU8825966.1"/>
    </source>
</evidence>
<feature type="transmembrane region" description="Helical" evidence="8">
    <location>
        <begin position="61"/>
        <end position="80"/>
    </location>
</feature>